<dbReference type="FunFam" id="3.30.300.30:FF:000008">
    <property type="entry name" value="2,3-dihydroxybenzoate-AMP ligase"/>
    <property type="match status" value="1"/>
</dbReference>
<gene>
    <name evidence="5" type="ORF">EK0264_09975</name>
</gene>
<protein>
    <submittedName>
        <fullName evidence="5">AMP-binding protein</fullName>
    </submittedName>
</protein>
<dbReference type="InParanoid" id="A0A7L4YNG6"/>
<evidence type="ECO:0000256" key="2">
    <source>
        <dbReference type="ARBA" id="ARBA00022598"/>
    </source>
</evidence>
<reference evidence="5 6" key="1">
    <citation type="journal article" date="2018" name="Int. J. Syst. Evol. Microbiol.">
        <title>Epidermidibacterium keratini gen. nov., sp. nov., a member of the family Sporichthyaceae, isolated from keratin epidermis.</title>
        <authorList>
            <person name="Lee D.G."/>
            <person name="Trujillo M.E."/>
            <person name="Kang S."/>
            <person name="Nam J.J."/>
            <person name="Kim Y.J."/>
        </authorList>
    </citation>
    <scope>NUCLEOTIDE SEQUENCE [LARGE SCALE GENOMIC DNA]</scope>
    <source>
        <strain evidence="5 6">EPI-7</strain>
    </source>
</reference>
<dbReference type="InterPro" id="IPR045851">
    <property type="entry name" value="AMP-bd_C_sf"/>
</dbReference>
<feature type="domain" description="AMP-binding enzyme C-terminal" evidence="4">
    <location>
        <begin position="470"/>
        <end position="545"/>
    </location>
</feature>
<dbReference type="Gene3D" id="3.40.50.12780">
    <property type="entry name" value="N-terminal domain of ligase-like"/>
    <property type="match status" value="1"/>
</dbReference>
<dbReference type="EMBL" id="CP047156">
    <property type="protein sequence ID" value="QHC00582.1"/>
    <property type="molecule type" value="Genomic_DNA"/>
</dbReference>
<dbReference type="Gene3D" id="3.30.300.30">
    <property type="match status" value="1"/>
</dbReference>
<sequence length="554" mass="60439">MTTPQLRDEYAAKPWLSLYDGVPEAPEIRYGNAFEPLDASVASHGDKPALYYLDSTMTFAELGAHVDAFAVALKDKFGVGPGDRVMLQLQNMPAFIIAQYAAWKLGAIVVPVNPMFKTGELVKLASDSEPKVLVQLDSLYADLRGPIEELGTTIITASALDFANEWPSDRLGEVGRAEPGAGGDFRALLEEYAGQRPDPIEVGLDDTAYLVYTSGTTGPPKGAMNTHRAVLFNSENYRIWCDLSDADVCLAIAPLFHVTGLIAHIGVSIQVAMPMALGFRFDPVVMCRLVERYKTTWVMGAITAYVAILNDPSARDFDLSSATKLWSGGQAVAATTVERLQELFGDYVHNLYGLTECTSESHAVPAARTAPVDPKSGALAVGTPVPGFECRVADETGNDLPVGEVGEIVMRSDSVVPGYWNKPEESAKAIRDGWLYTGDVGFMDEDGWFYIVDRIKDMIVASGYKIWPREVEDVLYTHPAVREAAVIGVADEYRGETVAAFVSLRAGESAEPDEIIAFCKERLAAYKYPRTLQIIDEIPKNANGKIMRRSLRDS</sequence>
<dbReference type="GO" id="GO:0016878">
    <property type="term" value="F:acid-thiol ligase activity"/>
    <property type="evidence" value="ECO:0007669"/>
    <property type="project" value="UniProtKB-ARBA"/>
</dbReference>
<dbReference type="PANTHER" id="PTHR43767">
    <property type="entry name" value="LONG-CHAIN-FATTY-ACID--COA LIGASE"/>
    <property type="match status" value="1"/>
</dbReference>
<dbReference type="Pfam" id="PF00501">
    <property type="entry name" value="AMP-binding"/>
    <property type="match status" value="1"/>
</dbReference>
<keyword evidence="6" id="KW-1185">Reference proteome</keyword>
<dbReference type="Pfam" id="PF13193">
    <property type="entry name" value="AMP-binding_C"/>
    <property type="match status" value="1"/>
</dbReference>
<dbReference type="PANTHER" id="PTHR43767:SF1">
    <property type="entry name" value="NONRIBOSOMAL PEPTIDE SYNTHASE PES1 (EUROFUNG)-RELATED"/>
    <property type="match status" value="1"/>
</dbReference>
<evidence type="ECO:0000256" key="1">
    <source>
        <dbReference type="ARBA" id="ARBA00006432"/>
    </source>
</evidence>
<evidence type="ECO:0000313" key="5">
    <source>
        <dbReference type="EMBL" id="QHC00582.1"/>
    </source>
</evidence>
<dbReference type="AlphaFoldDB" id="A0A7L4YNG6"/>
<proteinExistence type="inferred from homology"/>
<dbReference type="InterPro" id="IPR020845">
    <property type="entry name" value="AMP-binding_CS"/>
</dbReference>
<dbReference type="Proteomes" id="UP000463857">
    <property type="component" value="Chromosome"/>
</dbReference>
<dbReference type="RefSeq" id="WP_159545210.1">
    <property type="nucleotide sequence ID" value="NZ_CP047156.1"/>
</dbReference>
<organism evidence="5 6">
    <name type="scientific">Epidermidibacterium keratini</name>
    <dbReference type="NCBI Taxonomy" id="1891644"/>
    <lineage>
        <taxon>Bacteria</taxon>
        <taxon>Bacillati</taxon>
        <taxon>Actinomycetota</taxon>
        <taxon>Actinomycetes</taxon>
        <taxon>Sporichthyales</taxon>
        <taxon>Sporichthyaceae</taxon>
        <taxon>Epidermidibacterium</taxon>
    </lineage>
</organism>
<dbReference type="InterPro" id="IPR025110">
    <property type="entry name" value="AMP-bd_C"/>
</dbReference>
<dbReference type="InterPro" id="IPR050237">
    <property type="entry name" value="ATP-dep_AMP-bd_enzyme"/>
</dbReference>
<evidence type="ECO:0000259" key="4">
    <source>
        <dbReference type="Pfam" id="PF13193"/>
    </source>
</evidence>
<dbReference type="PROSITE" id="PS00455">
    <property type="entry name" value="AMP_BINDING"/>
    <property type="match status" value="1"/>
</dbReference>
<comment type="similarity">
    <text evidence="1">Belongs to the ATP-dependent AMP-binding enzyme family.</text>
</comment>
<dbReference type="KEGG" id="eke:EK0264_09975"/>
<accession>A0A7L4YNG6</accession>
<dbReference type="OrthoDB" id="9803968at2"/>
<dbReference type="InterPro" id="IPR042099">
    <property type="entry name" value="ANL_N_sf"/>
</dbReference>
<feature type="domain" description="AMP-dependent synthetase/ligase" evidence="3">
    <location>
        <begin position="38"/>
        <end position="420"/>
    </location>
</feature>
<evidence type="ECO:0000313" key="6">
    <source>
        <dbReference type="Proteomes" id="UP000463857"/>
    </source>
</evidence>
<dbReference type="InterPro" id="IPR000873">
    <property type="entry name" value="AMP-dep_synth/lig_dom"/>
</dbReference>
<dbReference type="SUPFAM" id="SSF56801">
    <property type="entry name" value="Acetyl-CoA synthetase-like"/>
    <property type="match status" value="1"/>
</dbReference>
<keyword evidence="2" id="KW-0436">Ligase</keyword>
<name>A0A7L4YNG6_9ACTN</name>
<evidence type="ECO:0000259" key="3">
    <source>
        <dbReference type="Pfam" id="PF00501"/>
    </source>
</evidence>